<keyword evidence="1" id="KW-0472">Membrane</keyword>
<keyword evidence="1" id="KW-0812">Transmembrane</keyword>
<reference evidence="2" key="2">
    <citation type="submission" date="2009-03" db="EMBL/GenBank/DDBJ databases">
        <authorList>
            <person name="Gang L."/>
        </authorList>
    </citation>
    <scope>NUCLEOTIDE SEQUENCE</scope>
    <source>
        <strain evidence="2">Anhui</strain>
    </source>
</reference>
<proteinExistence type="evidence at transcript level"/>
<name>C1LPK5_SCHJA</name>
<organism evidence="2">
    <name type="scientific">Schistosoma japonicum</name>
    <name type="common">Blood fluke</name>
    <dbReference type="NCBI Taxonomy" id="6182"/>
    <lineage>
        <taxon>Eukaryota</taxon>
        <taxon>Metazoa</taxon>
        <taxon>Spiralia</taxon>
        <taxon>Lophotrochozoa</taxon>
        <taxon>Platyhelminthes</taxon>
        <taxon>Trematoda</taxon>
        <taxon>Digenea</taxon>
        <taxon>Strigeidida</taxon>
        <taxon>Schistosomatoidea</taxon>
        <taxon>Schistosomatidae</taxon>
        <taxon>Schistosoma</taxon>
    </lineage>
</organism>
<dbReference type="AlphaFoldDB" id="C1LPK5"/>
<keyword evidence="1" id="KW-1133">Transmembrane helix</keyword>
<feature type="transmembrane region" description="Helical" evidence="1">
    <location>
        <begin position="6"/>
        <end position="26"/>
    </location>
</feature>
<accession>C1LPK5</accession>
<dbReference type="EMBL" id="FN320907">
    <property type="protein sequence ID" value="CAX76633.1"/>
    <property type="molecule type" value="mRNA"/>
</dbReference>
<sequence>MPLNYSLNTLLFKFIVACFIIFILTMKKIHSMELHNSDNDDDDDDGAYEWYDDMFQVERYD</sequence>
<protein>
    <submittedName>
        <fullName evidence="2">Hypotheticial protein</fullName>
    </submittedName>
</protein>
<evidence type="ECO:0000313" key="2">
    <source>
        <dbReference type="EMBL" id="CAX76633.1"/>
    </source>
</evidence>
<evidence type="ECO:0000256" key="1">
    <source>
        <dbReference type="SAM" id="Phobius"/>
    </source>
</evidence>
<reference evidence="2" key="1">
    <citation type="journal article" date="2009" name="Nature">
        <title>The Schistosoma japonicum genome reveals features of host-parasite interplay.</title>
        <authorList>
            <person name="Liu F."/>
            <person name="Zhou Y."/>
            <person name="Wang Z.Q."/>
            <person name="Lu G."/>
            <person name="Zheng H."/>
            <person name="Brindley P.J."/>
            <person name="McManus D.P."/>
            <person name="Blair D."/>
            <person name="Zhang Q.H."/>
            <person name="Zhong Y."/>
            <person name="Wang S."/>
            <person name="Han Z.G."/>
            <person name="Chen Z."/>
        </authorList>
    </citation>
    <scope>NUCLEOTIDE SEQUENCE</scope>
    <source>
        <strain evidence="2">Anhui</strain>
    </source>
</reference>